<feature type="transmembrane region" description="Helical" evidence="1">
    <location>
        <begin position="35"/>
        <end position="51"/>
    </location>
</feature>
<dbReference type="Pfam" id="PF02517">
    <property type="entry name" value="Rce1-like"/>
    <property type="match status" value="1"/>
</dbReference>
<feature type="transmembrane region" description="Helical" evidence="1">
    <location>
        <begin position="9"/>
        <end position="29"/>
    </location>
</feature>
<proteinExistence type="predicted"/>
<evidence type="ECO:0000313" key="4">
    <source>
        <dbReference type="Proteomes" id="UP001201449"/>
    </source>
</evidence>
<evidence type="ECO:0000259" key="2">
    <source>
        <dbReference type="Pfam" id="PF02517"/>
    </source>
</evidence>
<keyword evidence="1" id="KW-0812">Transmembrane</keyword>
<evidence type="ECO:0000313" key="3">
    <source>
        <dbReference type="EMBL" id="MCF1751049.1"/>
    </source>
</evidence>
<protein>
    <submittedName>
        <fullName evidence="3">CPBP family intramembrane metalloprotease</fullName>
    </submittedName>
</protein>
<comment type="caution">
    <text evidence="3">The sequence shown here is derived from an EMBL/GenBank/DDBJ whole genome shotgun (WGS) entry which is preliminary data.</text>
</comment>
<keyword evidence="1" id="KW-1133">Transmembrane helix</keyword>
<dbReference type="InterPro" id="IPR003675">
    <property type="entry name" value="Rce1/LyrA-like_dom"/>
</dbReference>
<dbReference type="Proteomes" id="UP001201449">
    <property type="component" value="Unassembled WGS sequence"/>
</dbReference>
<reference evidence="3 4" key="1">
    <citation type="submission" date="2022-01" db="EMBL/GenBank/DDBJ databases">
        <title>Mariniradius saccharolyticus sp. nov., isolated from sediment of a river.</title>
        <authorList>
            <person name="Liu H."/>
        </authorList>
    </citation>
    <scope>NUCLEOTIDE SEQUENCE [LARGE SCALE GENOMIC DNA]</scope>
    <source>
        <strain evidence="3 4">RY-2</strain>
    </source>
</reference>
<sequence>MRLDNGQQLLIKAGALILLLWIFALTSPLAFPGKILSIISLVGAAFLIGNLQLTIREGTFHPSLWVWRKHLGWYILGTVLMSLFLSTFARHTSGLALIPVQIGQFVYVAVLIGIIEEIVFRGYVQGATAALNSKFAVTFAALGHSGYKAFLFVNQEQSIDISLTLLFGVTFAVGILLGLSRYLSGSLWPAVIAHAFFDFWLYGDLDIAPWWVW</sequence>
<keyword evidence="3" id="KW-0482">Metalloprotease</keyword>
<feature type="transmembrane region" description="Helical" evidence="1">
    <location>
        <begin position="71"/>
        <end position="89"/>
    </location>
</feature>
<keyword evidence="4" id="KW-1185">Reference proteome</keyword>
<name>A0ABS9BTH3_9BACT</name>
<dbReference type="RefSeq" id="WP_234861087.1">
    <property type="nucleotide sequence ID" value="NZ_JAKEVZ010000005.1"/>
</dbReference>
<keyword evidence="3" id="KW-0645">Protease</keyword>
<feature type="transmembrane region" description="Helical" evidence="1">
    <location>
        <begin position="135"/>
        <end position="153"/>
    </location>
</feature>
<evidence type="ECO:0000256" key="1">
    <source>
        <dbReference type="SAM" id="Phobius"/>
    </source>
</evidence>
<feature type="transmembrane region" description="Helical" evidence="1">
    <location>
        <begin position="95"/>
        <end position="115"/>
    </location>
</feature>
<keyword evidence="3" id="KW-0378">Hydrolase</keyword>
<feature type="domain" description="CAAX prenyl protease 2/Lysostaphin resistance protein A-like" evidence="2">
    <location>
        <begin position="102"/>
        <end position="199"/>
    </location>
</feature>
<dbReference type="EMBL" id="JAKEVZ010000005">
    <property type="protein sequence ID" value="MCF1751049.1"/>
    <property type="molecule type" value="Genomic_DNA"/>
</dbReference>
<feature type="transmembrane region" description="Helical" evidence="1">
    <location>
        <begin position="159"/>
        <end position="179"/>
    </location>
</feature>
<organism evidence="3 4">
    <name type="scientific">Mariniradius sediminis</name>
    <dbReference type="NCBI Taxonomy" id="2909237"/>
    <lineage>
        <taxon>Bacteria</taxon>
        <taxon>Pseudomonadati</taxon>
        <taxon>Bacteroidota</taxon>
        <taxon>Cytophagia</taxon>
        <taxon>Cytophagales</taxon>
        <taxon>Cyclobacteriaceae</taxon>
        <taxon>Mariniradius</taxon>
    </lineage>
</organism>
<gene>
    <name evidence="3" type="ORF">L0U89_08200</name>
</gene>
<accession>A0ABS9BTH3</accession>
<keyword evidence="1" id="KW-0472">Membrane</keyword>
<dbReference type="GO" id="GO:0008237">
    <property type="term" value="F:metallopeptidase activity"/>
    <property type="evidence" value="ECO:0007669"/>
    <property type="project" value="UniProtKB-KW"/>
</dbReference>